<dbReference type="SUPFAM" id="SSF46689">
    <property type="entry name" value="Homeodomain-like"/>
    <property type="match status" value="1"/>
</dbReference>
<dbReference type="EMBL" id="HACM01003899">
    <property type="protein sequence ID" value="CRZ04341.1"/>
    <property type="molecule type" value="Transcribed_RNA"/>
</dbReference>
<dbReference type="InterPro" id="IPR009057">
    <property type="entry name" value="Homeodomain-like_sf"/>
</dbReference>
<sequence>MSEEGSPVRKTNQKASISVEDITKANSVFAEIRQFAKRIKGENTAEIPEGLPTYDEDRNDKTRNPAGKRVSARTNHHSRKHWDACEKQALINGMQYHGTNWKAILSDERFRESLKTRTSDGLKIKWSRMKRKGPITPKPEEFRVMTPMPFKPMEPIDDSTGIYLLMRMSQSQIKPE</sequence>
<reference evidence="3" key="1">
    <citation type="submission" date="2015-04" db="EMBL/GenBank/DDBJ databases">
        <title>The genome sequence of the plant pathogenic Rhizarian Plasmodiophora brassicae reveals insights in its biotrophic life cycle and the origin of chitin synthesis.</title>
        <authorList>
            <person name="Schwelm A."/>
            <person name="Fogelqvist J."/>
            <person name="Knaust A."/>
            <person name="Julke S."/>
            <person name="Lilja T."/>
            <person name="Dhandapani V."/>
            <person name="Bonilla-Rosso G."/>
            <person name="Karlsson M."/>
            <person name="Shevchenko A."/>
            <person name="Choi S.R."/>
            <person name="Kim H.G."/>
            <person name="Park J.Y."/>
            <person name="Lim Y.P."/>
            <person name="Ludwig-Muller J."/>
            <person name="Dixelius C."/>
        </authorList>
    </citation>
    <scope>NUCLEOTIDE SEQUENCE</scope>
    <source>
        <tissue evidence="3">Potato root galls</tissue>
    </source>
</reference>
<proteinExistence type="predicted"/>
<feature type="domain" description="Myb-like" evidence="2">
    <location>
        <begin position="74"/>
        <end position="130"/>
    </location>
</feature>
<dbReference type="InterPro" id="IPR001005">
    <property type="entry name" value="SANT/Myb"/>
</dbReference>
<feature type="compositionally biased region" description="Basic residues" evidence="1">
    <location>
        <begin position="70"/>
        <end position="80"/>
    </location>
</feature>
<organism evidence="3">
    <name type="scientific">Spongospora subterranea</name>
    <dbReference type="NCBI Taxonomy" id="70186"/>
    <lineage>
        <taxon>Eukaryota</taxon>
        <taxon>Sar</taxon>
        <taxon>Rhizaria</taxon>
        <taxon>Endomyxa</taxon>
        <taxon>Phytomyxea</taxon>
        <taxon>Plasmodiophorida</taxon>
        <taxon>Plasmodiophoridae</taxon>
        <taxon>Spongospora</taxon>
    </lineage>
</organism>
<dbReference type="Gene3D" id="1.10.10.60">
    <property type="entry name" value="Homeodomain-like"/>
    <property type="match status" value="1"/>
</dbReference>
<protein>
    <recommendedName>
        <fullName evidence="2">Myb-like domain-containing protein</fullName>
    </recommendedName>
</protein>
<dbReference type="PROSITE" id="PS50090">
    <property type="entry name" value="MYB_LIKE"/>
    <property type="match status" value="1"/>
</dbReference>
<feature type="region of interest" description="Disordered" evidence="1">
    <location>
        <begin position="39"/>
        <end position="81"/>
    </location>
</feature>
<accession>A0A0H5QS12</accession>
<evidence type="ECO:0000259" key="2">
    <source>
        <dbReference type="PROSITE" id="PS50090"/>
    </source>
</evidence>
<dbReference type="AlphaFoldDB" id="A0A0H5QS12"/>
<evidence type="ECO:0000313" key="3">
    <source>
        <dbReference type="EMBL" id="CRZ04341.1"/>
    </source>
</evidence>
<feature type="region of interest" description="Disordered" evidence="1">
    <location>
        <begin position="1"/>
        <end position="20"/>
    </location>
</feature>
<evidence type="ECO:0000256" key="1">
    <source>
        <dbReference type="SAM" id="MobiDB-lite"/>
    </source>
</evidence>
<name>A0A0H5QS12_9EUKA</name>